<evidence type="ECO:0000256" key="2">
    <source>
        <dbReference type="ARBA" id="ARBA00022475"/>
    </source>
</evidence>
<evidence type="ECO:0000256" key="6">
    <source>
        <dbReference type="SAM" id="Phobius"/>
    </source>
</evidence>
<accession>A0ABV1RMS1</accession>
<proteinExistence type="predicted"/>
<evidence type="ECO:0000313" key="7">
    <source>
        <dbReference type="EMBL" id="MER2494243.1"/>
    </source>
</evidence>
<sequence length="147" mass="15748">MLSSKFNEFYILNKLALAGLITACKIIGFQFLAVVVASLAVLLIQNQNSALSLFIGGCCGILPNIVLAMFLFSSAGATQLKTTMSRFYRGCSIKLILTSIVLAVILKSQLFLVGFVFSGFALALVAHVLAPNSFHLTLLGNNNGSKW</sequence>
<keyword evidence="3 6" id="KW-0812">Transmembrane</keyword>
<comment type="caution">
    <text evidence="7">The sequence shown here is derived from an EMBL/GenBank/DDBJ whole genome shotgun (WGS) entry which is preliminary data.</text>
</comment>
<feature type="transmembrane region" description="Helical" evidence="6">
    <location>
        <begin position="20"/>
        <end position="44"/>
    </location>
</feature>
<evidence type="ECO:0000256" key="4">
    <source>
        <dbReference type="ARBA" id="ARBA00022989"/>
    </source>
</evidence>
<evidence type="ECO:0000256" key="1">
    <source>
        <dbReference type="ARBA" id="ARBA00004651"/>
    </source>
</evidence>
<dbReference type="InterPro" id="IPR005598">
    <property type="entry name" value="ATP_synth_I"/>
</dbReference>
<dbReference type="Proteomes" id="UP001467690">
    <property type="component" value="Unassembled WGS sequence"/>
</dbReference>
<feature type="transmembrane region" description="Helical" evidence="6">
    <location>
        <begin position="110"/>
        <end position="130"/>
    </location>
</feature>
<comment type="subcellular location">
    <subcellularLocation>
        <location evidence="1">Cell membrane</location>
        <topology evidence="1">Multi-pass membrane protein</topology>
    </subcellularLocation>
</comment>
<evidence type="ECO:0000256" key="5">
    <source>
        <dbReference type="ARBA" id="ARBA00023136"/>
    </source>
</evidence>
<keyword evidence="4 6" id="KW-1133">Transmembrane helix</keyword>
<name>A0ABV1RMS1_9ALTE</name>
<protein>
    <submittedName>
        <fullName evidence="7">ATP synthase subunit I</fullName>
    </submittedName>
</protein>
<keyword evidence="5 6" id="KW-0472">Membrane</keyword>
<dbReference type="EMBL" id="JBELOE010000287">
    <property type="protein sequence ID" value="MER2494243.1"/>
    <property type="molecule type" value="Genomic_DNA"/>
</dbReference>
<keyword evidence="2" id="KW-1003">Cell membrane</keyword>
<dbReference type="Pfam" id="PF03899">
    <property type="entry name" value="ATP-synt_I"/>
    <property type="match status" value="1"/>
</dbReference>
<gene>
    <name evidence="7" type="ORF">ABS311_20415</name>
</gene>
<organism evidence="7 8">
    <name type="scientific">Catenovulum sediminis</name>
    <dbReference type="NCBI Taxonomy" id="1740262"/>
    <lineage>
        <taxon>Bacteria</taxon>
        <taxon>Pseudomonadati</taxon>
        <taxon>Pseudomonadota</taxon>
        <taxon>Gammaproteobacteria</taxon>
        <taxon>Alteromonadales</taxon>
        <taxon>Alteromonadaceae</taxon>
        <taxon>Catenovulum</taxon>
    </lineage>
</organism>
<feature type="transmembrane region" description="Helical" evidence="6">
    <location>
        <begin position="87"/>
        <end position="105"/>
    </location>
</feature>
<evidence type="ECO:0000256" key="3">
    <source>
        <dbReference type="ARBA" id="ARBA00022692"/>
    </source>
</evidence>
<feature type="transmembrane region" description="Helical" evidence="6">
    <location>
        <begin position="51"/>
        <end position="75"/>
    </location>
</feature>
<dbReference type="RefSeq" id="WP_350403237.1">
    <property type="nucleotide sequence ID" value="NZ_JBELOE010000287.1"/>
</dbReference>
<reference evidence="7 8" key="1">
    <citation type="submission" date="2024-06" db="EMBL/GenBank/DDBJ databases">
        <authorList>
            <person name="Chen R.Y."/>
        </authorList>
    </citation>
    <scope>NUCLEOTIDE SEQUENCE [LARGE SCALE GENOMIC DNA]</scope>
    <source>
        <strain evidence="7 8">D2</strain>
    </source>
</reference>
<evidence type="ECO:0000313" key="8">
    <source>
        <dbReference type="Proteomes" id="UP001467690"/>
    </source>
</evidence>
<keyword evidence="8" id="KW-1185">Reference proteome</keyword>